<dbReference type="PANTHER" id="PTHR37309">
    <property type="entry name" value="SLR0284 PROTEIN"/>
    <property type="match status" value="1"/>
</dbReference>
<keyword evidence="1" id="KW-0472">Membrane</keyword>
<evidence type="ECO:0008006" key="4">
    <source>
        <dbReference type="Google" id="ProtNLM"/>
    </source>
</evidence>
<gene>
    <name evidence="2" type="ORF">CUT44_04770</name>
</gene>
<feature type="transmembrane region" description="Helical" evidence="1">
    <location>
        <begin position="100"/>
        <end position="121"/>
    </location>
</feature>
<accession>A0A2M8M5H1</accession>
<dbReference type="Proteomes" id="UP000230407">
    <property type="component" value="Unassembled WGS sequence"/>
</dbReference>
<feature type="transmembrane region" description="Helical" evidence="1">
    <location>
        <begin position="36"/>
        <end position="53"/>
    </location>
</feature>
<reference evidence="2 3" key="1">
    <citation type="submission" date="2017-11" db="EMBL/GenBank/DDBJ databases">
        <title>Streptomyces carmine sp. nov., a novel actinomycete isolated from Sophora alopecuroides in Xinjiang, China.</title>
        <authorList>
            <person name="Wang Y."/>
            <person name="Luo X."/>
            <person name="Wan C."/>
            <person name="Zhang L."/>
        </authorList>
    </citation>
    <scope>NUCLEOTIDE SEQUENCE [LARGE SCALE GENOMIC DNA]</scope>
    <source>
        <strain evidence="2 3">TRM SA0054</strain>
    </source>
</reference>
<sequence length="125" mass="13353">MVTFLVKTIANAVALAAAVWLLDDITLTGDDTGDKTLTLILVALIFGLVNLVVKPIATLLSFPVLILTLGLFTLVINALMLMLTSWLADKFDLAFHVEGFWTAVLGGLIIAIVSWAVNMALPEGD</sequence>
<name>A0A2M8M5H1_9ACTN</name>
<keyword evidence="3" id="KW-1185">Reference proteome</keyword>
<organism evidence="2 3">
    <name type="scientific">Streptomyces carminius</name>
    <dbReference type="NCBI Taxonomy" id="2665496"/>
    <lineage>
        <taxon>Bacteria</taxon>
        <taxon>Bacillati</taxon>
        <taxon>Actinomycetota</taxon>
        <taxon>Actinomycetes</taxon>
        <taxon>Kitasatosporales</taxon>
        <taxon>Streptomycetaceae</taxon>
        <taxon>Streptomyces</taxon>
    </lineage>
</organism>
<comment type="caution">
    <text evidence="2">The sequence shown here is derived from an EMBL/GenBank/DDBJ whole genome shotgun (WGS) entry which is preliminary data.</text>
</comment>
<dbReference type="RefSeq" id="WP_100200877.1">
    <property type="nucleotide sequence ID" value="NZ_PGGW01000014.1"/>
</dbReference>
<proteinExistence type="predicted"/>
<keyword evidence="1" id="KW-0812">Transmembrane</keyword>
<evidence type="ECO:0000313" key="2">
    <source>
        <dbReference type="EMBL" id="PJE99455.1"/>
    </source>
</evidence>
<dbReference type="Pfam" id="PF04020">
    <property type="entry name" value="Phage_holin_4_2"/>
    <property type="match status" value="1"/>
</dbReference>
<dbReference type="PANTHER" id="PTHR37309:SF1">
    <property type="entry name" value="SLR0284 PROTEIN"/>
    <property type="match status" value="1"/>
</dbReference>
<feature type="transmembrane region" description="Helical" evidence="1">
    <location>
        <begin position="65"/>
        <end position="88"/>
    </location>
</feature>
<keyword evidence="1" id="KW-1133">Transmembrane helix</keyword>
<evidence type="ECO:0000256" key="1">
    <source>
        <dbReference type="SAM" id="Phobius"/>
    </source>
</evidence>
<dbReference type="AlphaFoldDB" id="A0A2M8M5H1"/>
<evidence type="ECO:0000313" key="3">
    <source>
        <dbReference type="Proteomes" id="UP000230407"/>
    </source>
</evidence>
<dbReference type="EMBL" id="PGGW01000014">
    <property type="protein sequence ID" value="PJE99455.1"/>
    <property type="molecule type" value="Genomic_DNA"/>
</dbReference>
<dbReference type="InterPro" id="IPR007165">
    <property type="entry name" value="Phage_holin_4_2"/>
</dbReference>
<protein>
    <recommendedName>
        <fullName evidence="4">Phage holin family protein</fullName>
    </recommendedName>
</protein>